<feature type="transmembrane region" description="Helical" evidence="1">
    <location>
        <begin position="118"/>
        <end position="138"/>
    </location>
</feature>
<name>A0A9N8H5E0_9STRA</name>
<reference evidence="3" key="1">
    <citation type="submission" date="2020-06" db="EMBL/GenBank/DDBJ databases">
        <authorList>
            <consortium name="Plant Systems Biology data submission"/>
        </authorList>
    </citation>
    <scope>NUCLEOTIDE SEQUENCE</scope>
    <source>
        <strain evidence="3">D6</strain>
    </source>
</reference>
<feature type="transmembrane region" description="Helical" evidence="1">
    <location>
        <begin position="58"/>
        <end position="75"/>
    </location>
</feature>
<feature type="signal peptide" evidence="2">
    <location>
        <begin position="1"/>
        <end position="17"/>
    </location>
</feature>
<keyword evidence="1" id="KW-0812">Transmembrane</keyword>
<organism evidence="3 4">
    <name type="scientific">Seminavis robusta</name>
    <dbReference type="NCBI Taxonomy" id="568900"/>
    <lineage>
        <taxon>Eukaryota</taxon>
        <taxon>Sar</taxon>
        <taxon>Stramenopiles</taxon>
        <taxon>Ochrophyta</taxon>
        <taxon>Bacillariophyta</taxon>
        <taxon>Bacillariophyceae</taxon>
        <taxon>Bacillariophycidae</taxon>
        <taxon>Naviculales</taxon>
        <taxon>Naviculaceae</taxon>
        <taxon>Seminavis</taxon>
    </lineage>
</organism>
<keyword evidence="4" id="KW-1185">Reference proteome</keyword>
<gene>
    <name evidence="3" type="ORF">SEMRO_22_G015080.1</name>
</gene>
<feature type="chain" id="PRO_5040370144" evidence="2">
    <location>
        <begin position="18"/>
        <end position="206"/>
    </location>
</feature>
<dbReference type="EMBL" id="CAICTM010000022">
    <property type="protein sequence ID" value="CAB9497563.1"/>
    <property type="molecule type" value="Genomic_DNA"/>
</dbReference>
<evidence type="ECO:0000313" key="3">
    <source>
        <dbReference type="EMBL" id="CAB9497563.1"/>
    </source>
</evidence>
<keyword evidence="1" id="KW-1133">Transmembrane helix</keyword>
<evidence type="ECO:0000256" key="2">
    <source>
        <dbReference type="SAM" id="SignalP"/>
    </source>
</evidence>
<dbReference type="AlphaFoldDB" id="A0A9N8H5E0"/>
<evidence type="ECO:0000313" key="4">
    <source>
        <dbReference type="Proteomes" id="UP001153069"/>
    </source>
</evidence>
<comment type="caution">
    <text evidence="3">The sequence shown here is derived from an EMBL/GenBank/DDBJ whole genome shotgun (WGS) entry which is preliminary data.</text>
</comment>
<evidence type="ECO:0000256" key="1">
    <source>
        <dbReference type="SAM" id="Phobius"/>
    </source>
</evidence>
<keyword evidence="1" id="KW-0472">Membrane</keyword>
<protein>
    <submittedName>
        <fullName evidence="3">Uncharacterized protein</fullName>
    </submittedName>
</protein>
<dbReference type="Proteomes" id="UP001153069">
    <property type="component" value="Unassembled WGS sequence"/>
</dbReference>
<sequence length="206" mass="23335">MPWFCFFCVGVVSLLEAQRKLPPDSYRQYLALALFLSFATLHDHAVEKHVKTIVKFHLYVAYIHLANAMVLAYSAKHPENIVAYIAGWALLLIQGLWLYLIGFYFCCVDVKSFRIGSYSSLLVLLVTLTITVSVALWGQPNRTGTTHKDRRNDNDVRGVSQWNPNGDVGPYTRVNLKWAACAPVMKLGGFVLTTELFVCLSLQEWF</sequence>
<feature type="transmembrane region" description="Helical" evidence="1">
    <location>
        <begin position="81"/>
        <end position="106"/>
    </location>
</feature>
<proteinExistence type="predicted"/>
<keyword evidence="2" id="KW-0732">Signal</keyword>
<feature type="transmembrane region" description="Helical" evidence="1">
    <location>
        <begin position="29"/>
        <end position="46"/>
    </location>
</feature>
<accession>A0A9N8H5E0</accession>